<keyword evidence="1" id="KW-0548">Nucleotidyltransferase</keyword>
<organism evidence="1 2">
    <name type="scientific">Plakobranchus ocellatus</name>
    <dbReference type="NCBI Taxonomy" id="259542"/>
    <lineage>
        <taxon>Eukaryota</taxon>
        <taxon>Metazoa</taxon>
        <taxon>Spiralia</taxon>
        <taxon>Lophotrochozoa</taxon>
        <taxon>Mollusca</taxon>
        <taxon>Gastropoda</taxon>
        <taxon>Heterobranchia</taxon>
        <taxon>Euthyneura</taxon>
        <taxon>Panpulmonata</taxon>
        <taxon>Sacoglossa</taxon>
        <taxon>Placobranchoidea</taxon>
        <taxon>Plakobranchidae</taxon>
        <taxon>Plakobranchus</taxon>
    </lineage>
</organism>
<dbReference type="GO" id="GO:0003964">
    <property type="term" value="F:RNA-directed DNA polymerase activity"/>
    <property type="evidence" value="ECO:0007669"/>
    <property type="project" value="UniProtKB-KW"/>
</dbReference>
<dbReference type="EMBL" id="BLXT01002363">
    <property type="protein sequence ID" value="GFN93705.1"/>
    <property type="molecule type" value="Genomic_DNA"/>
</dbReference>
<dbReference type="AlphaFoldDB" id="A0AAV3ZCR7"/>
<proteinExistence type="predicted"/>
<protein>
    <submittedName>
        <fullName evidence="1">Reverse transcriptase</fullName>
    </submittedName>
</protein>
<gene>
    <name evidence="1" type="ORF">PoB_002021100</name>
</gene>
<evidence type="ECO:0000313" key="2">
    <source>
        <dbReference type="Proteomes" id="UP000735302"/>
    </source>
</evidence>
<keyword evidence="2" id="KW-1185">Reference proteome</keyword>
<keyword evidence="1" id="KW-0695">RNA-directed DNA polymerase</keyword>
<keyword evidence="1" id="KW-0808">Transferase</keyword>
<accession>A0AAV3ZCR7</accession>
<sequence>MSICNAKDRPAQPKAGALVFTAEGGTKSWRRRSAGMDTQRKSLLNGCDDWEFSAHLSGWNKILKVIQDARMRPDILFHSRATRHIIMIEYTVHYENRKEKANT</sequence>
<evidence type="ECO:0000313" key="1">
    <source>
        <dbReference type="EMBL" id="GFN93705.1"/>
    </source>
</evidence>
<name>A0AAV3ZCR7_9GAST</name>
<comment type="caution">
    <text evidence="1">The sequence shown here is derived from an EMBL/GenBank/DDBJ whole genome shotgun (WGS) entry which is preliminary data.</text>
</comment>
<dbReference type="Proteomes" id="UP000735302">
    <property type="component" value="Unassembled WGS sequence"/>
</dbReference>
<reference evidence="1 2" key="1">
    <citation type="journal article" date="2021" name="Elife">
        <title>Chloroplast acquisition without the gene transfer in kleptoplastic sea slugs, Plakobranchus ocellatus.</title>
        <authorList>
            <person name="Maeda T."/>
            <person name="Takahashi S."/>
            <person name="Yoshida T."/>
            <person name="Shimamura S."/>
            <person name="Takaki Y."/>
            <person name="Nagai Y."/>
            <person name="Toyoda A."/>
            <person name="Suzuki Y."/>
            <person name="Arimoto A."/>
            <person name="Ishii H."/>
            <person name="Satoh N."/>
            <person name="Nishiyama T."/>
            <person name="Hasebe M."/>
            <person name="Maruyama T."/>
            <person name="Minagawa J."/>
            <person name="Obokata J."/>
            <person name="Shigenobu S."/>
        </authorList>
    </citation>
    <scope>NUCLEOTIDE SEQUENCE [LARGE SCALE GENOMIC DNA]</scope>
</reference>